<sequence length="784" mass="90562">MPMGLINSPSVFQRLVDTTLTGLKGKACLPYMDDILIFSSSIDQHAKDLSEVLERFQEVNLSIQLKKCQIAKSEINFLGHVVSRDGIKPCQNKIEAVKNFPRPKNEKELRGFIGLCSYYRRHVPKFADIAKPLTKLTKKDQKFEWNEEAETSFEKLKTILVTEPLLVYPNFSKEFVLSTDASNVALGAVLGQVINGIEHPIAYASRQLNSAEQNYTVTEKELLAVVWAVKYFRCYLYGRSFSLYTDHSAIRWLLSLKDPSSRLTRWALKLAEYDYKVFHKPGIKNQNADCLSRIVCKNTVESLPILDVDSIKENQCKDEECQRLKKYPQFKTSPQGVIYIKRQDRQLIVVPRRLREKVIRLHHDIPTAGHGGIKKTMLRIQEKFYWPKMKLDVVSFIRACDPCNKRMDYGKTKAPLGKFQESTEFGYRISCDIVGPLPLTSSKNKYILTVIDHFTRYGEFIALPDQTAETIARALVQRVITKMGVPCELITDQGSNFTSEIMKSMCALLRIKKLQTTAYHPMSNGRTERVHRSIPKMLSHYVNRNQTDWDELLPMVNMAYNSQVHDSTGFSPFELVFGREMKTPLEDDLLITEEDDGYPDYVEDLKMKLNAVRNLSQQCQDHARTQQKRQYDKNSKLNKFEEGQRVYLHVPQVKKGRVKKLSRPWKGPYTIVKVISDLNVVLRVKRKNVTVHVNRVKPVTEFKLQDQGSSQNDPKAAQVAEEEEQEEIIEETEDHEEAFNRVAGQNEEQDRREPSPGTAEERPGPFRSIRDRRKPCRFKDYEVY</sequence>
<keyword evidence="7" id="KW-0695">RNA-directed DNA polymerase</keyword>
<proteinExistence type="predicted"/>
<dbReference type="InterPro" id="IPR012337">
    <property type="entry name" value="RNaseH-like_sf"/>
</dbReference>
<dbReference type="PANTHER" id="PTHR37984">
    <property type="entry name" value="PROTEIN CBG26694"/>
    <property type="match status" value="1"/>
</dbReference>
<dbReference type="FunFam" id="3.30.420.10:FF:000032">
    <property type="entry name" value="Retrovirus-related Pol polyprotein from transposon 297-like Protein"/>
    <property type="match status" value="1"/>
</dbReference>
<evidence type="ECO:0000259" key="9">
    <source>
        <dbReference type="PROSITE" id="PS50878"/>
    </source>
</evidence>
<accession>A0A1B6HVJ3</accession>
<feature type="domain" description="Integrase catalytic" evidence="10">
    <location>
        <begin position="411"/>
        <end position="580"/>
    </location>
</feature>
<dbReference type="InterPro" id="IPR036397">
    <property type="entry name" value="RNaseH_sf"/>
</dbReference>
<dbReference type="InterPro" id="IPR041588">
    <property type="entry name" value="Integrase_H2C2"/>
</dbReference>
<dbReference type="GO" id="GO:0015074">
    <property type="term" value="P:DNA integration"/>
    <property type="evidence" value="ECO:0007669"/>
    <property type="project" value="InterPro"/>
</dbReference>
<dbReference type="FunFam" id="3.30.70.270:FF:000003">
    <property type="entry name" value="Transposon Ty3-G Gag-Pol polyprotein"/>
    <property type="match status" value="1"/>
</dbReference>
<organism evidence="11">
    <name type="scientific">Homalodisca liturata</name>
    <dbReference type="NCBI Taxonomy" id="320908"/>
    <lineage>
        <taxon>Eukaryota</taxon>
        <taxon>Metazoa</taxon>
        <taxon>Ecdysozoa</taxon>
        <taxon>Arthropoda</taxon>
        <taxon>Hexapoda</taxon>
        <taxon>Insecta</taxon>
        <taxon>Pterygota</taxon>
        <taxon>Neoptera</taxon>
        <taxon>Paraneoptera</taxon>
        <taxon>Hemiptera</taxon>
        <taxon>Auchenorrhyncha</taxon>
        <taxon>Membracoidea</taxon>
        <taxon>Cicadellidae</taxon>
        <taxon>Cicadellinae</taxon>
        <taxon>Proconiini</taxon>
        <taxon>Homalodisca</taxon>
    </lineage>
</organism>
<dbReference type="GO" id="GO:0003964">
    <property type="term" value="F:RNA-directed DNA polymerase activity"/>
    <property type="evidence" value="ECO:0007669"/>
    <property type="project" value="UniProtKB-KW"/>
</dbReference>
<dbReference type="Pfam" id="PF17917">
    <property type="entry name" value="RT_RNaseH"/>
    <property type="match status" value="1"/>
</dbReference>
<dbReference type="GO" id="GO:0016787">
    <property type="term" value="F:hydrolase activity"/>
    <property type="evidence" value="ECO:0007669"/>
    <property type="project" value="UniProtKB-KW"/>
</dbReference>
<gene>
    <name evidence="11" type="ORF">g.30481</name>
</gene>
<dbReference type="PANTHER" id="PTHR37984:SF5">
    <property type="entry name" value="PROTEIN NYNRIN-LIKE"/>
    <property type="match status" value="1"/>
</dbReference>
<dbReference type="Pfam" id="PF00078">
    <property type="entry name" value="RVT_1"/>
    <property type="match status" value="1"/>
</dbReference>
<dbReference type="CDD" id="cd09274">
    <property type="entry name" value="RNase_HI_RT_Ty3"/>
    <property type="match status" value="1"/>
</dbReference>
<dbReference type="Gene3D" id="3.10.20.370">
    <property type="match status" value="1"/>
</dbReference>
<dbReference type="GO" id="GO:0042575">
    <property type="term" value="C:DNA polymerase complex"/>
    <property type="evidence" value="ECO:0007669"/>
    <property type="project" value="UniProtKB-ARBA"/>
</dbReference>
<dbReference type="SUPFAM" id="SSF53098">
    <property type="entry name" value="Ribonuclease H-like"/>
    <property type="match status" value="1"/>
</dbReference>
<keyword evidence="2" id="KW-0808">Transferase</keyword>
<keyword evidence="3" id="KW-0548">Nucleotidyltransferase</keyword>
<reference evidence="11" key="1">
    <citation type="submission" date="2015-11" db="EMBL/GenBank/DDBJ databases">
        <title>De novo transcriptome assembly of four potential Pierce s Disease insect vectors from Arizona vineyards.</title>
        <authorList>
            <person name="Tassone E.E."/>
        </authorList>
    </citation>
    <scope>NUCLEOTIDE SEQUENCE</scope>
</reference>
<dbReference type="GO" id="GO:0004519">
    <property type="term" value="F:endonuclease activity"/>
    <property type="evidence" value="ECO:0007669"/>
    <property type="project" value="UniProtKB-KW"/>
</dbReference>
<dbReference type="CDD" id="cd01647">
    <property type="entry name" value="RT_LTR"/>
    <property type="match status" value="1"/>
</dbReference>
<feature type="region of interest" description="Disordered" evidence="8">
    <location>
        <begin position="704"/>
        <end position="784"/>
    </location>
</feature>
<dbReference type="PROSITE" id="PS50994">
    <property type="entry name" value="INTEGRASE"/>
    <property type="match status" value="1"/>
</dbReference>
<dbReference type="GO" id="GO:0003676">
    <property type="term" value="F:nucleic acid binding"/>
    <property type="evidence" value="ECO:0007669"/>
    <property type="project" value="InterPro"/>
</dbReference>
<evidence type="ECO:0000256" key="2">
    <source>
        <dbReference type="ARBA" id="ARBA00022679"/>
    </source>
</evidence>
<dbReference type="Gene3D" id="3.30.70.270">
    <property type="match status" value="2"/>
</dbReference>
<dbReference type="Gene3D" id="3.30.420.10">
    <property type="entry name" value="Ribonuclease H-like superfamily/Ribonuclease H"/>
    <property type="match status" value="1"/>
</dbReference>
<evidence type="ECO:0000256" key="8">
    <source>
        <dbReference type="SAM" id="MobiDB-lite"/>
    </source>
</evidence>
<evidence type="ECO:0000256" key="3">
    <source>
        <dbReference type="ARBA" id="ARBA00022695"/>
    </source>
</evidence>
<dbReference type="EMBL" id="GECU01029015">
    <property type="protein sequence ID" value="JAS78691.1"/>
    <property type="molecule type" value="Transcribed_RNA"/>
</dbReference>
<protein>
    <recommendedName>
        <fullName evidence="1">RNA-directed DNA polymerase</fullName>
        <ecNumber evidence="1">2.7.7.49</ecNumber>
    </recommendedName>
</protein>
<dbReference type="AlphaFoldDB" id="A0A1B6HVJ3"/>
<dbReference type="FunFam" id="3.30.70.270:FF:000020">
    <property type="entry name" value="Transposon Tf2-6 polyprotein-like Protein"/>
    <property type="match status" value="1"/>
</dbReference>
<dbReference type="SUPFAM" id="SSF56672">
    <property type="entry name" value="DNA/RNA polymerases"/>
    <property type="match status" value="1"/>
</dbReference>
<dbReference type="InterPro" id="IPR043502">
    <property type="entry name" value="DNA/RNA_pol_sf"/>
</dbReference>
<name>A0A1B6HVJ3_9HEMI</name>
<keyword evidence="5" id="KW-0255">Endonuclease</keyword>
<dbReference type="EC" id="2.7.7.49" evidence="1"/>
<dbReference type="PROSITE" id="PS50878">
    <property type="entry name" value="RT_POL"/>
    <property type="match status" value="1"/>
</dbReference>
<dbReference type="InterPro" id="IPR000477">
    <property type="entry name" value="RT_dom"/>
</dbReference>
<feature type="domain" description="Reverse transcriptase" evidence="9">
    <location>
        <begin position="1"/>
        <end position="82"/>
    </location>
</feature>
<evidence type="ECO:0000313" key="11">
    <source>
        <dbReference type="EMBL" id="JAS78691.1"/>
    </source>
</evidence>
<dbReference type="Gene3D" id="1.10.340.70">
    <property type="match status" value="1"/>
</dbReference>
<dbReference type="InterPro" id="IPR050951">
    <property type="entry name" value="Retrovirus_Pol_polyprotein"/>
</dbReference>
<dbReference type="InterPro" id="IPR041373">
    <property type="entry name" value="RT_RNaseH"/>
</dbReference>
<feature type="compositionally biased region" description="Basic and acidic residues" evidence="8">
    <location>
        <begin position="748"/>
        <end position="764"/>
    </location>
</feature>
<feature type="compositionally biased region" description="Acidic residues" evidence="8">
    <location>
        <begin position="720"/>
        <end position="736"/>
    </location>
</feature>
<evidence type="ECO:0000256" key="7">
    <source>
        <dbReference type="ARBA" id="ARBA00022918"/>
    </source>
</evidence>
<keyword evidence="4" id="KW-0540">Nuclease</keyword>
<evidence type="ECO:0000256" key="4">
    <source>
        <dbReference type="ARBA" id="ARBA00022722"/>
    </source>
</evidence>
<dbReference type="Gene3D" id="2.30.30.850">
    <property type="match status" value="1"/>
</dbReference>
<dbReference type="Pfam" id="PF17921">
    <property type="entry name" value="Integrase_H2C2"/>
    <property type="match status" value="1"/>
</dbReference>
<evidence type="ECO:0000256" key="1">
    <source>
        <dbReference type="ARBA" id="ARBA00012493"/>
    </source>
</evidence>
<evidence type="ECO:0000259" key="10">
    <source>
        <dbReference type="PROSITE" id="PS50994"/>
    </source>
</evidence>
<dbReference type="FunFam" id="1.10.340.70:FF:000001">
    <property type="entry name" value="Retrovirus-related Pol polyprotein from transposon gypsy-like Protein"/>
    <property type="match status" value="1"/>
</dbReference>
<keyword evidence="6" id="KW-0378">Hydrolase</keyword>
<dbReference type="FunFam" id="3.10.20.370:FF:000001">
    <property type="entry name" value="Retrovirus-related Pol polyprotein from transposon 17.6-like protein"/>
    <property type="match status" value="1"/>
</dbReference>
<dbReference type="InterPro" id="IPR043128">
    <property type="entry name" value="Rev_trsase/Diguanyl_cyclase"/>
</dbReference>
<dbReference type="InterPro" id="IPR001584">
    <property type="entry name" value="Integrase_cat-core"/>
</dbReference>
<dbReference type="Pfam" id="PF00665">
    <property type="entry name" value="rve"/>
    <property type="match status" value="1"/>
</dbReference>
<evidence type="ECO:0000256" key="5">
    <source>
        <dbReference type="ARBA" id="ARBA00022759"/>
    </source>
</evidence>
<evidence type="ECO:0000256" key="6">
    <source>
        <dbReference type="ARBA" id="ARBA00022801"/>
    </source>
</evidence>